<organism evidence="9 10">
    <name type="scientific">Cinchona calisaya</name>
    <dbReference type="NCBI Taxonomy" id="153742"/>
    <lineage>
        <taxon>Eukaryota</taxon>
        <taxon>Viridiplantae</taxon>
        <taxon>Streptophyta</taxon>
        <taxon>Embryophyta</taxon>
        <taxon>Tracheophyta</taxon>
        <taxon>Spermatophyta</taxon>
        <taxon>Magnoliopsida</taxon>
        <taxon>eudicotyledons</taxon>
        <taxon>Gunneridae</taxon>
        <taxon>Pentapetalae</taxon>
        <taxon>asterids</taxon>
        <taxon>lamiids</taxon>
        <taxon>Gentianales</taxon>
        <taxon>Rubiaceae</taxon>
        <taxon>Cinchonoideae</taxon>
        <taxon>Cinchoneae</taxon>
        <taxon>Cinchona</taxon>
    </lineage>
</organism>
<keyword evidence="2" id="KW-0808">Transferase</keyword>
<keyword evidence="7" id="KW-0326">Glycosidase</keyword>
<evidence type="ECO:0000313" key="9">
    <source>
        <dbReference type="EMBL" id="KAL3531641.1"/>
    </source>
</evidence>
<evidence type="ECO:0000256" key="2">
    <source>
        <dbReference type="ARBA" id="ARBA00022679"/>
    </source>
</evidence>
<dbReference type="InterPro" id="IPR011009">
    <property type="entry name" value="Kinase-like_dom_sf"/>
</dbReference>
<keyword evidence="10" id="KW-1185">Reference proteome</keyword>
<dbReference type="Gene3D" id="3.30.200.20">
    <property type="entry name" value="Phosphorylase Kinase, domain 1"/>
    <property type="match status" value="1"/>
</dbReference>
<keyword evidence="6" id="KW-0067">ATP-binding</keyword>
<dbReference type="InterPro" id="IPR001245">
    <property type="entry name" value="Ser-Thr/Tyr_kinase_cat_dom"/>
</dbReference>
<dbReference type="GO" id="GO:0016798">
    <property type="term" value="F:hydrolase activity, acting on glycosyl bonds"/>
    <property type="evidence" value="ECO:0007669"/>
    <property type="project" value="UniProtKB-KW"/>
</dbReference>
<dbReference type="InterPro" id="IPR000719">
    <property type="entry name" value="Prot_kinase_dom"/>
</dbReference>
<evidence type="ECO:0000259" key="8">
    <source>
        <dbReference type="PROSITE" id="PS50011"/>
    </source>
</evidence>
<dbReference type="AlphaFoldDB" id="A0ABD3AKG8"/>
<gene>
    <name evidence="9" type="ORF">ACH5RR_005162</name>
</gene>
<proteinExistence type="predicted"/>
<evidence type="ECO:0000256" key="1">
    <source>
        <dbReference type="ARBA" id="ARBA00022527"/>
    </source>
</evidence>
<dbReference type="SUPFAM" id="SSF56112">
    <property type="entry name" value="Protein kinase-like (PK-like)"/>
    <property type="match status" value="1"/>
</dbReference>
<accession>A0ABD3AKG8</accession>
<protein>
    <recommendedName>
        <fullName evidence="8">Protein kinase domain-containing protein</fullName>
    </recommendedName>
</protein>
<evidence type="ECO:0000256" key="5">
    <source>
        <dbReference type="ARBA" id="ARBA00022801"/>
    </source>
</evidence>
<dbReference type="Proteomes" id="UP001630127">
    <property type="component" value="Unassembled WGS sequence"/>
</dbReference>
<reference evidence="9 10" key="1">
    <citation type="submission" date="2024-11" db="EMBL/GenBank/DDBJ databases">
        <title>A near-complete genome assembly of Cinchona calisaya.</title>
        <authorList>
            <person name="Lian D.C."/>
            <person name="Zhao X.W."/>
            <person name="Wei L."/>
        </authorList>
    </citation>
    <scope>NUCLEOTIDE SEQUENCE [LARGE SCALE GENOMIC DNA]</scope>
    <source>
        <tissue evidence="9">Nenye</tissue>
    </source>
</reference>
<comment type="caution">
    <text evidence="9">The sequence shown here is derived from an EMBL/GenBank/DDBJ whole genome shotgun (WGS) entry which is preliminary data.</text>
</comment>
<evidence type="ECO:0000256" key="3">
    <source>
        <dbReference type="ARBA" id="ARBA00022741"/>
    </source>
</evidence>
<evidence type="ECO:0000256" key="6">
    <source>
        <dbReference type="ARBA" id="ARBA00022840"/>
    </source>
</evidence>
<dbReference type="PROSITE" id="PS50011">
    <property type="entry name" value="PROTEIN_KINASE_DOM"/>
    <property type="match status" value="1"/>
</dbReference>
<dbReference type="PANTHER" id="PTHR27002">
    <property type="entry name" value="RECEPTOR-LIKE SERINE/THREONINE-PROTEIN KINASE SD1-8"/>
    <property type="match status" value="1"/>
</dbReference>
<keyword evidence="4" id="KW-0418">Kinase</keyword>
<dbReference type="GO" id="GO:0004674">
    <property type="term" value="F:protein serine/threonine kinase activity"/>
    <property type="evidence" value="ECO:0007669"/>
    <property type="project" value="UniProtKB-KW"/>
</dbReference>
<dbReference type="EMBL" id="JBJUIK010000003">
    <property type="protein sequence ID" value="KAL3531641.1"/>
    <property type="molecule type" value="Genomic_DNA"/>
</dbReference>
<sequence>MKCTNFLTYSGSRNFKLILNLQAYFDASMGNEPLALDMKSMGKGQVLINGQSIVTVSNATNDFSFTNKIGEGGFGPVYKGVLSSGQQIAVKKDSKDSGQGIEEFKNEVILIAKLQHQNLLLISPIPKHY</sequence>
<dbReference type="Pfam" id="PF07714">
    <property type="entry name" value="PK_Tyr_Ser-Thr"/>
    <property type="match status" value="1"/>
</dbReference>
<keyword evidence="5" id="KW-0378">Hydrolase</keyword>
<name>A0ABD3AKG8_9GENT</name>
<dbReference type="InterPro" id="IPR048913">
    <property type="entry name" value="BetaGal_gal-bd"/>
</dbReference>
<evidence type="ECO:0000256" key="4">
    <source>
        <dbReference type="ARBA" id="ARBA00022777"/>
    </source>
</evidence>
<keyword evidence="3" id="KW-0547">Nucleotide-binding</keyword>
<keyword evidence="1" id="KW-0723">Serine/threonine-protein kinase</keyword>
<dbReference type="GO" id="GO:0005524">
    <property type="term" value="F:ATP binding"/>
    <property type="evidence" value="ECO:0007669"/>
    <property type="project" value="UniProtKB-KW"/>
</dbReference>
<evidence type="ECO:0000313" key="10">
    <source>
        <dbReference type="Proteomes" id="UP001630127"/>
    </source>
</evidence>
<dbReference type="Pfam" id="PF21467">
    <property type="entry name" value="BetaGal_gal-bd"/>
    <property type="match status" value="1"/>
</dbReference>
<evidence type="ECO:0000256" key="7">
    <source>
        <dbReference type="ARBA" id="ARBA00023295"/>
    </source>
</evidence>
<feature type="domain" description="Protein kinase" evidence="8">
    <location>
        <begin position="63"/>
        <end position="129"/>
    </location>
</feature>
<dbReference type="PANTHER" id="PTHR27002:SF864">
    <property type="entry name" value="RECEPTOR-LIKE SERINE_THREONINE-PROTEIN KINASE"/>
    <property type="match status" value="1"/>
</dbReference>